<reference evidence="2" key="1">
    <citation type="submission" date="2024-02" db="EMBL/GenBank/DDBJ databases">
        <authorList>
            <consortium name="ELIXIR-Norway"/>
            <consortium name="Elixir Norway"/>
        </authorList>
    </citation>
    <scope>NUCLEOTIDE SEQUENCE</scope>
</reference>
<evidence type="ECO:0000313" key="3">
    <source>
        <dbReference type="Proteomes" id="UP001497512"/>
    </source>
</evidence>
<accession>A0ABP0TGF6</accession>
<keyword evidence="3" id="KW-1185">Reference proteome</keyword>
<feature type="region of interest" description="Disordered" evidence="1">
    <location>
        <begin position="1"/>
        <end position="72"/>
    </location>
</feature>
<dbReference type="Proteomes" id="UP001497512">
    <property type="component" value="Chromosome 11"/>
</dbReference>
<gene>
    <name evidence="2" type="ORF">CSSPTR1EN2_LOCUS3184</name>
</gene>
<dbReference type="EMBL" id="OZ019903">
    <property type="protein sequence ID" value="CAK9195859.1"/>
    <property type="molecule type" value="Genomic_DNA"/>
</dbReference>
<evidence type="ECO:0000256" key="1">
    <source>
        <dbReference type="SAM" id="MobiDB-lite"/>
    </source>
</evidence>
<name>A0ABP0TGF6_9BRYO</name>
<sequence length="207" mass="23497">MDLFYEVETPDEDGRRNSGSHATESSRADMSKRNLEDCLAPEHSKKLRSEVAGSDAAMQDVQEEEDTATTTFGQTQARDLLLHDDAQEVCQRKADKGKKKAAEFSNSFREQDETAKVSPHSSWLSSRCLHLLLNSDQDEIRKAGFSSHMVYGNKEQQRSTRPISSSHCKLHNRDFSDCLLQHLKSSLQPNCHDIRVVLEDVLLHIRE</sequence>
<organism evidence="2 3">
    <name type="scientific">Sphagnum troendelagicum</name>
    <dbReference type="NCBI Taxonomy" id="128251"/>
    <lineage>
        <taxon>Eukaryota</taxon>
        <taxon>Viridiplantae</taxon>
        <taxon>Streptophyta</taxon>
        <taxon>Embryophyta</taxon>
        <taxon>Bryophyta</taxon>
        <taxon>Sphagnophytina</taxon>
        <taxon>Sphagnopsida</taxon>
        <taxon>Sphagnales</taxon>
        <taxon>Sphagnaceae</taxon>
        <taxon>Sphagnum</taxon>
    </lineage>
</organism>
<protein>
    <submittedName>
        <fullName evidence="2">Uncharacterized protein</fullName>
    </submittedName>
</protein>
<proteinExistence type="predicted"/>
<feature type="compositionally biased region" description="Basic and acidic residues" evidence="1">
    <location>
        <begin position="24"/>
        <end position="49"/>
    </location>
</feature>
<evidence type="ECO:0000313" key="2">
    <source>
        <dbReference type="EMBL" id="CAK9195859.1"/>
    </source>
</evidence>